<dbReference type="GO" id="GO:0005789">
    <property type="term" value="C:endoplasmic reticulum membrane"/>
    <property type="evidence" value="ECO:0007669"/>
    <property type="project" value="UniProtKB-SubCell"/>
</dbReference>
<evidence type="ECO:0000256" key="7">
    <source>
        <dbReference type="ARBA" id="ARBA00022679"/>
    </source>
</evidence>
<protein>
    <recommendedName>
        <fullName evidence="4 12">GPI mannosyltransferase 2</fullName>
        <ecNumber evidence="12">2.4.1.-</ecNumber>
    </recommendedName>
</protein>
<evidence type="ECO:0000256" key="8">
    <source>
        <dbReference type="ARBA" id="ARBA00022692"/>
    </source>
</evidence>
<feature type="transmembrane region" description="Helical" evidence="12">
    <location>
        <begin position="12"/>
        <end position="33"/>
    </location>
</feature>
<evidence type="ECO:0000256" key="3">
    <source>
        <dbReference type="ARBA" id="ARBA00008698"/>
    </source>
</evidence>
<dbReference type="Pfam" id="PF04188">
    <property type="entry name" value="Mannosyl_trans2"/>
    <property type="match status" value="1"/>
</dbReference>
<evidence type="ECO:0000256" key="10">
    <source>
        <dbReference type="ARBA" id="ARBA00022989"/>
    </source>
</evidence>
<evidence type="ECO:0000256" key="4">
    <source>
        <dbReference type="ARBA" id="ARBA00013795"/>
    </source>
</evidence>
<reference evidence="13" key="1">
    <citation type="journal article" date="2020" name="Stud. Mycol.">
        <title>101 Dothideomycetes genomes: a test case for predicting lifestyles and emergence of pathogens.</title>
        <authorList>
            <person name="Haridas S."/>
            <person name="Albert R."/>
            <person name="Binder M."/>
            <person name="Bloem J."/>
            <person name="Labutti K."/>
            <person name="Salamov A."/>
            <person name="Andreopoulos B."/>
            <person name="Baker S."/>
            <person name="Barry K."/>
            <person name="Bills G."/>
            <person name="Bluhm B."/>
            <person name="Cannon C."/>
            <person name="Castanera R."/>
            <person name="Culley D."/>
            <person name="Daum C."/>
            <person name="Ezra D."/>
            <person name="Gonzalez J."/>
            <person name="Henrissat B."/>
            <person name="Kuo A."/>
            <person name="Liang C."/>
            <person name="Lipzen A."/>
            <person name="Lutzoni F."/>
            <person name="Magnuson J."/>
            <person name="Mondo S."/>
            <person name="Nolan M."/>
            <person name="Ohm R."/>
            <person name="Pangilinan J."/>
            <person name="Park H.-J."/>
            <person name="Ramirez L."/>
            <person name="Alfaro M."/>
            <person name="Sun H."/>
            <person name="Tritt A."/>
            <person name="Yoshinaga Y."/>
            <person name="Zwiers L.-H."/>
            <person name="Turgeon B."/>
            <person name="Goodwin S."/>
            <person name="Spatafora J."/>
            <person name="Crous P."/>
            <person name="Grigoriev I."/>
        </authorList>
    </citation>
    <scope>NUCLEOTIDE SEQUENCE</scope>
    <source>
        <strain evidence="13">CBS 109.77</strain>
    </source>
</reference>
<dbReference type="GO" id="GO:0006506">
    <property type="term" value="P:GPI anchor biosynthetic process"/>
    <property type="evidence" value="ECO:0007669"/>
    <property type="project" value="UniProtKB-UniPathway"/>
</dbReference>
<dbReference type="GO" id="GO:0004376">
    <property type="term" value="F:GPI mannosyltransferase activity"/>
    <property type="evidence" value="ECO:0007669"/>
    <property type="project" value="InterPro"/>
</dbReference>
<dbReference type="EC" id="2.4.1.-" evidence="12"/>
<dbReference type="PANTHER" id="PTHR12468">
    <property type="entry name" value="GPI MANNOSYLTRANSFERASE 2"/>
    <property type="match status" value="1"/>
</dbReference>
<accession>A0A6A6XBN2</accession>
<evidence type="ECO:0000256" key="11">
    <source>
        <dbReference type="ARBA" id="ARBA00023136"/>
    </source>
</evidence>
<comment type="caution">
    <text evidence="12">Lacks conserved residue(s) required for the propagation of feature annotation.</text>
</comment>
<keyword evidence="9 12" id="KW-0256">Endoplasmic reticulum</keyword>
<dbReference type="UniPathway" id="UPA00196"/>
<dbReference type="Proteomes" id="UP000799757">
    <property type="component" value="Unassembled WGS sequence"/>
</dbReference>
<comment type="similarity">
    <text evidence="3 12">Belongs to the PIGV family.</text>
</comment>
<feature type="transmembrane region" description="Helical" evidence="12">
    <location>
        <begin position="155"/>
        <end position="177"/>
    </location>
</feature>
<keyword evidence="8 12" id="KW-0812">Transmembrane</keyword>
<feature type="transmembrane region" description="Helical" evidence="12">
    <location>
        <begin position="261"/>
        <end position="281"/>
    </location>
</feature>
<gene>
    <name evidence="13" type="ORF">K505DRAFT_305027</name>
</gene>
<evidence type="ECO:0000256" key="9">
    <source>
        <dbReference type="ARBA" id="ARBA00022824"/>
    </source>
</evidence>
<keyword evidence="11 12" id="KW-0472">Membrane</keyword>
<feature type="transmembrane region" description="Helical" evidence="12">
    <location>
        <begin position="323"/>
        <end position="343"/>
    </location>
</feature>
<keyword evidence="6 12" id="KW-0328">Glycosyltransferase</keyword>
<dbReference type="GO" id="GO:0031501">
    <property type="term" value="C:mannosyltransferase complex"/>
    <property type="evidence" value="ECO:0007669"/>
    <property type="project" value="TreeGrafter"/>
</dbReference>
<dbReference type="GO" id="GO:0000009">
    <property type="term" value="F:alpha-1,6-mannosyltransferase activity"/>
    <property type="evidence" value="ECO:0007669"/>
    <property type="project" value="InterPro"/>
</dbReference>
<evidence type="ECO:0000313" key="13">
    <source>
        <dbReference type="EMBL" id="KAF2793879.1"/>
    </source>
</evidence>
<organism evidence="13 14">
    <name type="scientific">Melanomma pulvis-pyrius CBS 109.77</name>
    <dbReference type="NCBI Taxonomy" id="1314802"/>
    <lineage>
        <taxon>Eukaryota</taxon>
        <taxon>Fungi</taxon>
        <taxon>Dikarya</taxon>
        <taxon>Ascomycota</taxon>
        <taxon>Pezizomycotina</taxon>
        <taxon>Dothideomycetes</taxon>
        <taxon>Pleosporomycetidae</taxon>
        <taxon>Pleosporales</taxon>
        <taxon>Melanommataceae</taxon>
        <taxon>Melanomma</taxon>
    </lineage>
</organism>
<dbReference type="PANTHER" id="PTHR12468:SF2">
    <property type="entry name" value="GPI MANNOSYLTRANSFERASE 2"/>
    <property type="match status" value="1"/>
</dbReference>
<comment type="function">
    <text evidence="12">Mannosyltransferase involved in glycosylphosphatidylinositol-anchor biosynthesis.</text>
</comment>
<sequence>MSDMSDRRNQSLARRLIPIFLAWKTVLLLVATFSPGPGYDTSALILLNSSTNRHAELQSPSLVDRITLNTFRWDAFYFVKSAQRGHVYEQEWAFSWAYSYVLNTAAQYLSGDPEPSLRHHIWAGIVISNVCHLISVLVLFRLLNVALGRNQNGRIPFIASLLHVMSPAGLFLCSPYTEALFSAFNFTGMLHYALARTTATSNRTWTIQQDAYMLSSGVLFASATLVRGNGLLSGLIYLCDVASFLPRIMTMQLSGHEVRRLVVTCVAGIFVAIGFISPQFLAYKEYCVTDSSSATARPWCDRNIPSIYTWVQSTYWNVGFLRYWTLPNLPLFLIAAPMLWLLFKSSVTVLRNHSQPSLELHVPQTARPAYLTATDSGSCVLPQLAVPQFVLAIGATTSFHVQIINRLSSGYPIWYLVVAGWIAVERKAGNRGKNEMLSQWVVRTMIMYSIIQGVLFASFLPPA</sequence>
<dbReference type="InterPro" id="IPR007315">
    <property type="entry name" value="PIG-V/Gpi18"/>
</dbReference>
<keyword evidence="5 12" id="KW-0337">GPI-anchor biosynthesis</keyword>
<evidence type="ECO:0000256" key="12">
    <source>
        <dbReference type="RuleBase" id="RU363112"/>
    </source>
</evidence>
<dbReference type="AlphaFoldDB" id="A0A6A6XBN2"/>
<evidence type="ECO:0000256" key="5">
    <source>
        <dbReference type="ARBA" id="ARBA00022502"/>
    </source>
</evidence>
<name>A0A6A6XBN2_9PLEO</name>
<proteinExistence type="inferred from homology"/>
<dbReference type="OrthoDB" id="10252502at2759"/>
<feature type="transmembrane region" description="Helical" evidence="12">
    <location>
        <begin position="440"/>
        <end position="460"/>
    </location>
</feature>
<comment type="subcellular location">
    <subcellularLocation>
        <location evidence="1 12">Endoplasmic reticulum membrane</location>
        <topology evidence="1 12">Multi-pass membrane protein</topology>
    </subcellularLocation>
</comment>
<evidence type="ECO:0000313" key="14">
    <source>
        <dbReference type="Proteomes" id="UP000799757"/>
    </source>
</evidence>
<keyword evidence="10 12" id="KW-1133">Transmembrane helix</keyword>
<feature type="transmembrane region" description="Helical" evidence="12">
    <location>
        <begin position="121"/>
        <end position="143"/>
    </location>
</feature>
<dbReference type="EMBL" id="MU001911">
    <property type="protein sequence ID" value="KAF2793879.1"/>
    <property type="molecule type" value="Genomic_DNA"/>
</dbReference>
<evidence type="ECO:0000256" key="2">
    <source>
        <dbReference type="ARBA" id="ARBA00004687"/>
    </source>
</evidence>
<evidence type="ECO:0000256" key="6">
    <source>
        <dbReference type="ARBA" id="ARBA00022676"/>
    </source>
</evidence>
<keyword evidence="7 12" id="KW-0808">Transferase</keyword>
<comment type="pathway">
    <text evidence="2 12">Glycolipid biosynthesis; glycosylphosphatidylinositol-anchor biosynthesis.</text>
</comment>
<keyword evidence="14" id="KW-1185">Reference proteome</keyword>
<evidence type="ECO:0000256" key="1">
    <source>
        <dbReference type="ARBA" id="ARBA00004477"/>
    </source>
</evidence>